<dbReference type="EMBL" id="LAZR01044377">
    <property type="protein sequence ID" value="KKL04810.1"/>
    <property type="molecule type" value="Genomic_DNA"/>
</dbReference>
<proteinExistence type="predicted"/>
<dbReference type="AlphaFoldDB" id="A0A0F9A5R4"/>
<gene>
    <name evidence="1" type="ORF">LCGC14_2612370</name>
</gene>
<name>A0A0F9A5R4_9ZZZZ</name>
<comment type="caution">
    <text evidence="1">The sequence shown here is derived from an EMBL/GenBank/DDBJ whole genome shotgun (WGS) entry which is preliminary data.</text>
</comment>
<reference evidence="1" key="1">
    <citation type="journal article" date="2015" name="Nature">
        <title>Complex archaea that bridge the gap between prokaryotes and eukaryotes.</title>
        <authorList>
            <person name="Spang A."/>
            <person name="Saw J.H."/>
            <person name="Jorgensen S.L."/>
            <person name="Zaremba-Niedzwiedzka K."/>
            <person name="Martijn J."/>
            <person name="Lind A.E."/>
            <person name="van Eijk R."/>
            <person name="Schleper C."/>
            <person name="Guy L."/>
            <person name="Ettema T.J."/>
        </authorList>
    </citation>
    <scope>NUCLEOTIDE SEQUENCE</scope>
</reference>
<sequence length="77" mass="9403">MKNTKQYWKELIKANTPLKYKYLQKEVSLRMDDDESYWNGHVFHPSELTFYYDSEDLLGIHYYRDDELIDTIFATIN</sequence>
<protein>
    <submittedName>
        <fullName evidence="1">Uncharacterized protein</fullName>
    </submittedName>
</protein>
<accession>A0A0F9A5R4</accession>
<evidence type="ECO:0000313" key="1">
    <source>
        <dbReference type="EMBL" id="KKL04810.1"/>
    </source>
</evidence>
<organism evidence="1">
    <name type="scientific">marine sediment metagenome</name>
    <dbReference type="NCBI Taxonomy" id="412755"/>
    <lineage>
        <taxon>unclassified sequences</taxon>
        <taxon>metagenomes</taxon>
        <taxon>ecological metagenomes</taxon>
    </lineage>
</organism>